<evidence type="ECO:0000256" key="3">
    <source>
        <dbReference type="ARBA" id="ARBA00022679"/>
    </source>
</evidence>
<gene>
    <name evidence="7" type="ORF">OLW01_02640</name>
</gene>
<name>A0ABY7ANL3_9ALTE</name>
<feature type="domain" description="CheR-type methyltransferase" evidence="6">
    <location>
        <begin position="1"/>
        <end position="268"/>
    </location>
</feature>
<dbReference type="SUPFAM" id="SSF53335">
    <property type="entry name" value="S-adenosyl-L-methionine-dependent methyltransferases"/>
    <property type="match status" value="1"/>
</dbReference>
<keyword evidence="4 5" id="KW-0949">S-adenosyl-L-methionine</keyword>
<evidence type="ECO:0000313" key="8">
    <source>
        <dbReference type="Proteomes" id="UP001163726"/>
    </source>
</evidence>
<proteinExistence type="predicted"/>
<evidence type="ECO:0000313" key="7">
    <source>
        <dbReference type="EMBL" id="WAJ70731.1"/>
    </source>
</evidence>
<evidence type="ECO:0000259" key="6">
    <source>
        <dbReference type="PROSITE" id="PS50123"/>
    </source>
</evidence>
<dbReference type="InterPro" id="IPR036804">
    <property type="entry name" value="CheR_N_sf"/>
</dbReference>
<comment type="function">
    <text evidence="5">Methylation of the membrane-bound methyl-accepting chemotaxis proteins (MCP) to form gamma-glutamyl methyl ester residues in MCP.</text>
</comment>
<dbReference type="InterPro" id="IPR029063">
    <property type="entry name" value="SAM-dependent_MTases_sf"/>
</dbReference>
<organism evidence="7 8">
    <name type="scientific">Catenovulum adriaticum</name>
    <dbReference type="NCBI Taxonomy" id="2984846"/>
    <lineage>
        <taxon>Bacteria</taxon>
        <taxon>Pseudomonadati</taxon>
        <taxon>Pseudomonadota</taxon>
        <taxon>Gammaproteobacteria</taxon>
        <taxon>Alteromonadales</taxon>
        <taxon>Alteromonadaceae</taxon>
        <taxon>Catenovulum</taxon>
    </lineage>
</organism>
<dbReference type="SUPFAM" id="SSF47757">
    <property type="entry name" value="Chemotaxis receptor methyltransferase CheR, N-terminal domain"/>
    <property type="match status" value="1"/>
</dbReference>
<dbReference type="PRINTS" id="PR00996">
    <property type="entry name" value="CHERMTFRASE"/>
</dbReference>
<dbReference type="Proteomes" id="UP001163726">
    <property type="component" value="Chromosome"/>
</dbReference>
<dbReference type="PIRSF" id="PIRSF000410">
    <property type="entry name" value="CheR"/>
    <property type="match status" value="1"/>
</dbReference>
<dbReference type="Gene3D" id="1.10.155.10">
    <property type="entry name" value="Chemotaxis receptor methyltransferase CheR, N-terminal domain"/>
    <property type="match status" value="1"/>
</dbReference>
<dbReference type="InterPro" id="IPR026024">
    <property type="entry name" value="Chemotaxis_MeTrfase_CheR"/>
</dbReference>
<dbReference type="Pfam" id="PF01739">
    <property type="entry name" value="CheR"/>
    <property type="match status" value="1"/>
</dbReference>
<dbReference type="PANTHER" id="PTHR24422">
    <property type="entry name" value="CHEMOTAXIS PROTEIN METHYLTRANSFERASE"/>
    <property type="match status" value="1"/>
</dbReference>
<dbReference type="InterPro" id="IPR022642">
    <property type="entry name" value="CheR_C"/>
</dbReference>
<dbReference type="SMART" id="SM00138">
    <property type="entry name" value="MeTrc"/>
    <property type="match status" value="1"/>
</dbReference>
<dbReference type="CDD" id="cd02440">
    <property type="entry name" value="AdoMet_MTases"/>
    <property type="match status" value="1"/>
</dbReference>
<dbReference type="EC" id="2.1.1.80" evidence="5"/>
<keyword evidence="8" id="KW-1185">Reference proteome</keyword>
<dbReference type="InterPro" id="IPR000780">
    <property type="entry name" value="CheR_MeTrfase"/>
</dbReference>
<dbReference type="InterPro" id="IPR022641">
    <property type="entry name" value="CheR_N"/>
</dbReference>
<dbReference type="PANTHER" id="PTHR24422:SF19">
    <property type="entry name" value="CHEMOTAXIS PROTEIN METHYLTRANSFERASE"/>
    <property type="match status" value="1"/>
</dbReference>
<comment type="catalytic activity">
    <reaction evidence="1 5">
        <text>L-glutamyl-[protein] + S-adenosyl-L-methionine = [protein]-L-glutamate 5-O-methyl ester + S-adenosyl-L-homocysteine</text>
        <dbReference type="Rhea" id="RHEA:24452"/>
        <dbReference type="Rhea" id="RHEA-COMP:10208"/>
        <dbReference type="Rhea" id="RHEA-COMP:10311"/>
        <dbReference type="ChEBI" id="CHEBI:29973"/>
        <dbReference type="ChEBI" id="CHEBI:57856"/>
        <dbReference type="ChEBI" id="CHEBI:59789"/>
        <dbReference type="ChEBI" id="CHEBI:82795"/>
        <dbReference type="EC" id="2.1.1.80"/>
    </reaction>
</comment>
<keyword evidence="2 5" id="KW-0489">Methyltransferase</keyword>
<accession>A0ABY7ANL3</accession>
<evidence type="ECO:0000256" key="1">
    <source>
        <dbReference type="ARBA" id="ARBA00001541"/>
    </source>
</evidence>
<dbReference type="InterPro" id="IPR050903">
    <property type="entry name" value="Bact_Chemotaxis_MeTrfase"/>
</dbReference>
<dbReference type="EMBL" id="CP109965">
    <property type="protein sequence ID" value="WAJ70731.1"/>
    <property type="molecule type" value="Genomic_DNA"/>
</dbReference>
<evidence type="ECO:0000256" key="2">
    <source>
        <dbReference type="ARBA" id="ARBA00022603"/>
    </source>
</evidence>
<sequence length="270" mass="31172">MTDNNFSVIKELVYKSSGIVLGPHKREMVYSRLSRRLRVLKLSDFDQYCELLAIQDGEELSHFINAITTNLTSFFREQHHFDFIEQTVIPKLLAQSKHTNRIRVWSAGCSSGEEPYSIAITMAHAFPKSTWDLKILATDLDSNVLAKATTGIYPIQSLEGLSETVKRTNFVYNKQLDQYKIKPCIAQHIHFKRLNLLEKWPIKGKFDIIFCRNVVIYFDNETKNNLIRRYANLLKPGGYLFLGHSETMSREVSNFTPLGHTIYQLKESSC</sequence>
<evidence type="ECO:0000256" key="5">
    <source>
        <dbReference type="PIRNR" id="PIRNR000410"/>
    </source>
</evidence>
<dbReference type="RefSeq" id="WP_268075080.1">
    <property type="nucleotide sequence ID" value="NZ_CP109965.1"/>
</dbReference>
<dbReference type="Pfam" id="PF03705">
    <property type="entry name" value="CheR_N"/>
    <property type="match status" value="1"/>
</dbReference>
<protein>
    <recommendedName>
        <fullName evidence="5">Chemotaxis protein methyltransferase</fullName>
        <ecNumber evidence="5">2.1.1.80</ecNumber>
    </recommendedName>
</protein>
<dbReference type="PROSITE" id="PS50123">
    <property type="entry name" value="CHER"/>
    <property type="match status" value="1"/>
</dbReference>
<evidence type="ECO:0000256" key="4">
    <source>
        <dbReference type="ARBA" id="ARBA00022691"/>
    </source>
</evidence>
<keyword evidence="3 5" id="KW-0808">Transferase</keyword>
<reference evidence="7" key="1">
    <citation type="submission" date="2022-10" db="EMBL/GenBank/DDBJ databases">
        <title>Catenovulum adriacola sp. nov. isolated in the Harbour of Susak.</title>
        <authorList>
            <person name="Schoch T."/>
            <person name="Reich S.J."/>
            <person name="Stoeferle S."/>
            <person name="Flaiz M."/>
            <person name="Kazda M."/>
            <person name="Riedel C.U."/>
            <person name="Duerre P."/>
        </authorList>
    </citation>
    <scope>NUCLEOTIDE SEQUENCE</scope>
    <source>
        <strain evidence="7">TS8</strain>
    </source>
</reference>
<dbReference type="Gene3D" id="3.40.50.150">
    <property type="entry name" value="Vaccinia Virus protein VP39"/>
    <property type="match status" value="1"/>
</dbReference>